<evidence type="ECO:0000313" key="4">
    <source>
        <dbReference type="Proteomes" id="UP000187941"/>
    </source>
</evidence>
<keyword evidence="4" id="KW-1185">Reference proteome</keyword>
<gene>
    <name evidence="3" type="ORF">AWR27_22620</name>
</gene>
<protein>
    <recommendedName>
        <fullName evidence="2">Rad50/SbcC-type AAA domain-containing protein</fullName>
    </recommendedName>
</protein>
<evidence type="ECO:0000259" key="2">
    <source>
        <dbReference type="Pfam" id="PF13476"/>
    </source>
</evidence>
<dbReference type="AlphaFoldDB" id="A0A1P9X2K6"/>
<keyword evidence="1" id="KW-0175">Coiled coil</keyword>
<evidence type="ECO:0000256" key="1">
    <source>
        <dbReference type="SAM" id="Coils"/>
    </source>
</evidence>
<organism evidence="3 4">
    <name type="scientific">Spirosoma montaniterrae</name>
    <dbReference type="NCBI Taxonomy" id="1178516"/>
    <lineage>
        <taxon>Bacteria</taxon>
        <taxon>Pseudomonadati</taxon>
        <taxon>Bacteroidota</taxon>
        <taxon>Cytophagia</taxon>
        <taxon>Cytophagales</taxon>
        <taxon>Cytophagaceae</taxon>
        <taxon>Spirosoma</taxon>
    </lineage>
</organism>
<proteinExistence type="predicted"/>
<dbReference type="Pfam" id="PF13558">
    <property type="entry name" value="SbcC_Walker_B"/>
    <property type="match status" value="1"/>
</dbReference>
<dbReference type="GO" id="GO:0016887">
    <property type="term" value="F:ATP hydrolysis activity"/>
    <property type="evidence" value="ECO:0007669"/>
    <property type="project" value="InterPro"/>
</dbReference>
<feature type="coiled-coil region" evidence="1">
    <location>
        <begin position="804"/>
        <end position="855"/>
    </location>
</feature>
<feature type="coiled-coil region" evidence="1">
    <location>
        <begin position="565"/>
        <end position="599"/>
    </location>
</feature>
<feature type="coiled-coil region" evidence="1">
    <location>
        <begin position="497"/>
        <end position="527"/>
    </location>
</feature>
<dbReference type="InterPro" id="IPR027417">
    <property type="entry name" value="P-loop_NTPase"/>
</dbReference>
<dbReference type="STRING" id="1178516.AWR27_22620"/>
<evidence type="ECO:0000313" key="3">
    <source>
        <dbReference type="EMBL" id="AQG81851.1"/>
    </source>
</evidence>
<dbReference type="RefSeq" id="WP_077133329.1">
    <property type="nucleotide sequence ID" value="NZ_CP014263.1"/>
</dbReference>
<feature type="coiled-coil region" evidence="1">
    <location>
        <begin position="332"/>
        <end position="384"/>
    </location>
</feature>
<dbReference type="PANTHER" id="PTHR32114:SF2">
    <property type="entry name" value="ABC TRANSPORTER ABCH.3"/>
    <property type="match status" value="1"/>
</dbReference>
<dbReference type="InterPro" id="IPR038729">
    <property type="entry name" value="Rad50/SbcC_AAA"/>
</dbReference>
<feature type="domain" description="Rad50/SbcC-type AAA" evidence="2">
    <location>
        <begin position="6"/>
        <end position="251"/>
    </location>
</feature>
<dbReference type="Pfam" id="PF13476">
    <property type="entry name" value="AAA_23"/>
    <property type="match status" value="1"/>
</dbReference>
<dbReference type="SUPFAM" id="SSF52540">
    <property type="entry name" value="P-loop containing nucleoside triphosphate hydrolases"/>
    <property type="match status" value="2"/>
</dbReference>
<dbReference type="OrthoDB" id="9795626at2"/>
<name>A0A1P9X2K6_9BACT</name>
<dbReference type="Gene3D" id="3.40.50.300">
    <property type="entry name" value="P-loop containing nucleotide triphosphate hydrolases"/>
    <property type="match status" value="2"/>
</dbReference>
<dbReference type="Proteomes" id="UP000187941">
    <property type="component" value="Chromosome"/>
</dbReference>
<feature type="coiled-coil region" evidence="1">
    <location>
        <begin position="230"/>
        <end position="257"/>
    </location>
</feature>
<feature type="coiled-coil region" evidence="1">
    <location>
        <begin position="689"/>
        <end position="737"/>
    </location>
</feature>
<dbReference type="EMBL" id="CP014263">
    <property type="protein sequence ID" value="AQG81851.1"/>
    <property type="molecule type" value="Genomic_DNA"/>
</dbReference>
<dbReference type="GO" id="GO:0006302">
    <property type="term" value="P:double-strand break repair"/>
    <property type="evidence" value="ECO:0007669"/>
    <property type="project" value="InterPro"/>
</dbReference>
<dbReference type="KEGG" id="smon:AWR27_22620"/>
<sequence>MKIRQIRFRNINSFYGDHPPITFTEGLLQQTGLFIITGSTGAGKSTLLDVITLALFNRIPRISDVDGRGLSKEKIIAEGLIVNQKAAYEPKAAVYAEVDYELKGQVFRSRWSMERNRNGNWNDYEMELAQLPNGEILSSRKRDVPGLNAEKIGLTYEQFIRSMVLAQGAFDKFLKATSGERSKLLEQITGTDIYRKLSQRAHIRSREYDDLIRDKQRETSLIQLLPDERVSELTDQRTAIEARLKNLAKEILLYRNESGFVDDESQARNELANLILQQIALNERQDAFAPQTERLRQHELIADLTVALSDLANIEEQRNRAGEQQQTARVAISDIQRKIDALVVQAQSLTRQPTLNQQTFDVDLNAFRDEVLALMQQIRSEQDRLIQPRHRIQNLVETAEDVWLRNLDPTDAAEIERQAMARRQKIGVQLVQLEDEYPQMTPEQVRAEIERHIQRENQLSALIELQKQQQERLAEGMELKKLIDEKQAFVDANKPTLQQLLTELSKLEEQRRALEQQRIRIAEEVNLDELRKGLTSGEPCPLCGSIDHPYAQHYIQKTGTIDVQLRLLAEDIKNKEDECETLNNQLVSAKAESNQLDVQRQTLRKVFTTNKQLISEQLAIVTSEAELQLEALKDMQLMAEAERKELALLLSLWEEEKMLDRLTDDLQTVRESTDLIGQLQQQKQERYDADDVKERCAQLLQQFNQFQSEIATQQGLLNQTTKAYDNASSQIEKLEGQLQPQLTARSLPDAATARQCLLDTPMLRQLQEEQRILADEALSLSLRVGQEKAKQKAAQEARKTDLPAAEVQQKVKDLEKEQRQKTEQLGNVKAQLLSNDKEQKRQQKLTAELTTLTNEALPWRELNRLIGSAKGDEYSRFAQSLTLSQLIGLANRRLRDLSDRYLLLKPRDGQDELYVVDQYQGGAERTVTSLSGGETFTLSLGLALALSDLASQNVQIDSLFVDEGFGTLDPESLDTAIVMLEKLQQDSQKTIGIISHRHEIKERISVQIQVEKGNDGNSRVRILNHLNQD</sequence>
<reference evidence="3 4" key="1">
    <citation type="submission" date="2016-01" db="EMBL/GenBank/DDBJ databases">
        <authorList>
            <person name="Oliw E.H."/>
        </authorList>
    </citation>
    <scope>NUCLEOTIDE SEQUENCE [LARGE SCALE GENOMIC DNA]</scope>
    <source>
        <strain evidence="3 4">DY10</strain>
    </source>
</reference>
<accession>A0A1P9X2K6</accession>
<dbReference type="PANTHER" id="PTHR32114">
    <property type="entry name" value="ABC TRANSPORTER ABCH.3"/>
    <property type="match status" value="1"/>
</dbReference>